<evidence type="ECO:0000313" key="2">
    <source>
        <dbReference type="EMBL" id="KIL67036.1"/>
    </source>
</evidence>
<keyword evidence="3" id="KW-1185">Reference proteome</keyword>
<proteinExistence type="predicted"/>
<reference evidence="2 3" key="1">
    <citation type="submission" date="2014-04" db="EMBL/GenBank/DDBJ databases">
        <title>Evolutionary Origins and Diversification of the Mycorrhizal Mutualists.</title>
        <authorList>
            <consortium name="DOE Joint Genome Institute"/>
            <consortium name="Mycorrhizal Genomics Consortium"/>
            <person name="Kohler A."/>
            <person name="Kuo A."/>
            <person name="Nagy L.G."/>
            <person name="Floudas D."/>
            <person name="Copeland A."/>
            <person name="Barry K.W."/>
            <person name="Cichocki N."/>
            <person name="Veneault-Fourrey C."/>
            <person name="LaButti K."/>
            <person name="Lindquist E.A."/>
            <person name="Lipzen A."/>
            <person name="Lundell T."/>
            <person name="Morin E."/>
            <person name="Murat C."/>
            <person name="Riley R."/>
            <person name="Ohm R."/>
            <person name="Sun H."/>
            <person name="Tunlid A."/>
            <person name="Henrissat B."/>
            <person name="Grigoriev I.V."/>
            <person name="Hibbett D.S."/>
            <person name="Martin F."/>
        </authorList>
    </citation>
    <scope>NUCLEOTIDE SEQUENCE [LARGE SCALE GENOMIC DNA]</scope>
    <source>
        <strain evidence="2 3">Koide BX008</strain>
    </source>
</reference>
<gene>
    <name evidence="2" type="ORF">M378DRAFT_9708</name>
</gene>
<dbReference type="InParanoid" id="A0A0C2XCE3"/>
<accession>A0A0C2XCE3</accession>
<evidence type="ECO:0000256" key="1">
    <source>
        <dbReference type="SAM" id="MobiDB-lite"/>
    </source>
</evidence>
<dbReference type="HOGENOM" id="CLU_1874914_0_0_1"/>
<evidence type="ECO:0000313" key="3">
    <source>
        <dbReference type="Proteomes" id="UP000054549"/>
    </source>
</evidence>
<dbReference type="Proteomes" id="UP000054549">
    <property type="component" value="Unassembled WGS sequence"/>
</dbReference>
<name>A0A0C2XCE3_AMAMK</name>
<protein>
    <submittedName>
        <fullName evidence="2">Uncharacterized protein</fullName>
    </submittedName>
</protein>
<feature type="region of interest" description="Disordered" evidence="1">
    <location>
        <begin position="115"/>
        <end position="136"/>
    </location>
</feature>
<organism evidence="2 3">
    <name type="scientific">Amanita muscaria (strain Koide BX008)</name>
    <dbReference type="NCBI Taxonomy" id="946122"/>
    <lineage>
        <taxon>Eukaryota</taxon>
        <taxon>Fungi</taxon>
        <taxon>Dikarya</taxon>
        <taxon>Basidiomycota</taxon>
        <taxon>Agaricomycotina</taxon>
        <taxon>Agaricomycetes</taxon>
        <taxon>Agaricomycetidae</taxon>
        <taxon>Agaricales</taxon>
        <taxon>Pluteineae</taxon>
        <taxon>Amanitaceae</taxon>
        <taxon>Amanita</taxon>
    </lineage>
</organism>
<dbReference type="AlphaFoldDB" id="A0A0C2XCE3"/>
<sequence>MLVQPAVHKYHASTWSIASSTQSLKVSTSFASSAMTSGHSSSYDAMFLFDDDAREGGEPPRKIITDYAALEAALEKDSRESENGGFPVNQTEKQQNTFWSPIQSGCWDNPYIVPGEGQMFNSLPPPPRPPRRFKKE</sequence>
<dbReference type="EMBL" id="KN818233">
    <property type="protein sequence ID" value="KIL67036.1"/>
    <property type="molecule type" value="Genomic_DNA"/>
</dbReference>